<sequence length="326" mass="38105">MSTIPEETYSASQEEVSTACQLLLDAFDRYIYNDLPTHLLRISDMTLVTRDEIWEIFQPKIKAIAREIIQWERRWVGWCERIIERYLKYAIFSHRWGIREPLFYQLSSERHGRKPTPAGPGYEKLVKFCEKAKEYGCEYVWSDTCCINKESSSELEEAIRSMYRWYECAEVCIVYLAQSSSLEDFGTEPWFTRGWTLQELLAPTRIRFYGKDWTPLCAGDDEDSGKDEGDEEFPQSANDKDADSILDALCNVTGITPQDMRYFRPSCSKVPERMRWASKRKTTRIEDVAYSLMGIFDVSMPIAYGEGERAFYRLLEVIAQSLLRKN</sequence>
<dbReference type="OrthoDB" id="674604at2759"/>
<feature type="domain" description="Heterokaryon incompatibility" evidence="1">
    <location>
        <begin position="89"/>
        <end position="181"/>
    </location>
</feature>
<dbReference type="Pfam" id="PF06985">
    <property type="entry name" value="HET"/>
    <property type="match status" value="1"/>
</dbReference>
<proteinExistence type="predicted"/>
<dbReference type="AlphaFoldDB" id="A0A0C9W7K5"/>
<dbReference type="InterPro" id="IPR010730">
    <property type="entry name" value="HET"/>
</dbReference>
<reference evidence="2 3" key="1">
    <citation type="submission" date="2014-04" db="EMBL/GenBank/DDBJ databases">
        <title>Evolutionary Origins and Diversification of the Mycorrhizal Mutualists.</title>
        <authorList>
            <consortium name="DOE Joint Genome Institute"/>
            <consortium name="Mycorrhizal Genomics Consortium"/>
            <person name="Kohler A."/>
            <person name="Kuo A."/>
            <person name="Nagy L.G."/>
            <person name="Floudas D."/>
            <person name="Copeland A."/>
            <person name="Barry K.W."/>
            <person name="Cichocki N."/>
            <person name="Veneault-Fourrey C."/>
            <person name="LaButti K."/>
            <person name="Lindquist E.A."/>
            <person name="Lipzen A."/>
            <person name="Lundell T."/>
            <person name="Morin E."/>
            <person name="Murat C."/>
            <person name="Riley R."/>
            <person name="Ohm R."/>
            <person name="Sun H."/>
            <person name="Tunlid A."/>
            <person name="Henrissat B."/>
            <person name="Grigoriev I.V."/>
            <person name="Hibbett D.S."/>
            <person name="Martin F."/>
        </authorList>
    </citation>
    <scope>NUCLEOTIDE SEQUENCE [LARGE SCALE GENOMIC DNA]</scope>
    <source>
        <strain evidence="2 3">MD-312</strain>
    </source>
</reference>
<dbReference type="PANTHER" id="PTHR10622">
    <property type="entry name" value="HET DOMAIN-CONTAINING PROTEIN"/>
    <property type="match status" value="1"/>
</dbReference>
<accession>A0A0C9W7K5</accession>
<keyword evidence="3" id="KW-1185">Reference proteome</keyword>
<dbReference type="Proteomes" id="UP000053820">
    <property type="component" value="Unassembled WGS sequence"/>
</dbReference>
<gene>
    <name evidence="2" type="ORF">HYDPIDRAFT_44454</name>
</gene>
<evidence type="ECO:0000313" key="3">
    <source>
        <dbReference type="Proteomes" id="UP000053820"/>
    </source>
</evidence>
<organism evidence="2 3">
    <name type="scientific">Hydnomerulius pinastri MD-312</name>
    <dbReference type="NCBI Taxonomy" id="994086"/>
    <lineage>
        <taxon>Eukaryota</taxon>
        <taxon>Fungi</taxon>
        <taxon>Dikarya</taxon>
        <taxon>Basidiomycota</taxon>
        <taxon>Agaricomycotina</taxon>
        <taxon>Agaricomycetes</taxon>
        <taxon>Agaricomycetidae</taxon>
        <taxon>Boletales</taxon>
        <taxon>Boletales incertae sedis</taxon>
        <taxon>Leucogyrophana</taxon>
    </lineage>
</organism>
<dbReference type="HOGENOM" id="CLU_000288_138_0_1"/>
<evidence type="ECO:0000259" key="1">
    <source>
        <dbReference type="Pfam" id="PF06985"/>
    </source>
</evidence>
<evidence type="ECO:0000313" key="2">
    <source>
        <dbReference type="EMBL" id="KIJ58472.1"/>
    </source>
</evidence>
<dbReference type="EMBL" id="KN839937">
    <property type="protein sequence ID" value="KIJ58472.1"/>
    <property type="molecule type" value="Genomic_DNA"/>
</dbReference>
<protein>
    <recommendedName>
        <fullName evidence="1">Heterokaryon incompatibility domain-containing protein</fullName>
    </recommendedName>
</protein>
<dbReference type="PANTHER" id="PTHR10622:SF10">
    <property type="entry name" value="HET DOMAIN-CONTAINING PROTEIN"/>
    <property type="match status" value="1"/>
</dbReference>
<name>A0A0C9W7K5_9AGAM</name>